<keyword evidence="2" id="KW-1185">Reference proteome</keyword>
<name>A0ABW5GQH0_9PSEU</name>
<proteinExistence type="predicted"/>
<protein>
    <submittedName>
        <fullName evidence="1">Uncharacterized protein</fullName>
    </submittedName>
</protein>
<accession>A0ABW5GQH0</accession>
<gene>
    <name evidence="1" type="ORF">ACFSYJ_30845</name>
</gene>
<dbReference type="EMBL" id="JBHUKU010000020">
    <property type="protein sequence ID" value="MFD2463043.1"/>
    <property type="molecule type" value="Genomic_DNA"/>
</dbReference>
<reference evidence="2" key="1">
    <citation type="journal article" date="2019" name="Int. J. Syst. Evol. Microbiol.">
        <title>The Global Catalogue of Microorganisms (GCM) 10K type strain sequencing project: providing services to taxonomists for standard genome sequencing and annotation.</title>
        <authorList>
            <consortium name="The Broad Institute Genomics Platform"/>
            <consortium name="The Broad Institute Genome Sequencing Center for Infectious Disease"/>
            <person name="Wu L."/>
            <person name="Ma J."/>
        </authorList>
    </citation>
    <scope>NUCLEOTIDE SEQUENCE [LARGE SCALE GENOMIC DNA]</scope>
    <source>
        <strain evidence="2">CGMCC 4.7643</strain>
    </source>
</reference>
<sequence length="100" mass="11061">MLSRKALTNATSGDRQKVFEPEKAFARISREVRTGGGINGFDRAPGHEGEHRVLDRRELVQALVTGAFGTNLWDRSEVDVSPIHEYRRAVGLPRGQHPAG</sequence>
<comment type="caution">
    <text evidence="1">The sequence shown here is derived from an EMBL/GenBank/DDBJ whole genome shotgun (WGS) entry which is preliminary data.</text>
</comment>
<evidence type="ECO:0000313" key="1">
    <source>
        <dbReference type="EMBL" id="MFD2463043.1"/>
    </source>
</evidence>
<evidence type="ECO:0000313" key="2">
    <source>
        <dbReference type="Proteomes" id="UP001597419"/>
    </source>
</evidence>
<dbReference type="Proteomes" id="UP001597419">
    <property type="component" value="Unassembled WGS sequence"/>
</dbReference>
<organism evidence="1 2">
    <name type="scientific">Amycolatopsis samaneae</name>
    <dbReference type="NCBI Taxonomy" id="664691"/>
    <lineage>
        <taxon>Bacteria</taxon>
        <taxon>Bacillati</taxon>
        <taxon>Actinomycetota</taxon>
        <taxon>Actinomycetes</taxon>
        <taxon>Pseudonocardiales</taxon>
        <taxon>Pseudonocardiaceae</taxon>
        <taxon>Amycolatopsis</taxon>
    </lineage>
</organism>
<dbReference type="RefSeq" id="WP_345392588.1">
    <property type="nucleotide sequence ID" value="NZ_BAABHG010000005.1"/>
</dbReference>